<comment type="caution">
    <text evidence="3">The sequence shown here is derived from an EMBL/GenBank/DDBJ whole genome shotgun (WGS) entry which is preliminary data.</text>
</comment>
<evidence type="ECO:0000313" key="3">
    <source>
        <dbReference type="EMBL" id="MFC4104387.1"/>
    </source>
</evidence>
<keyword evidence="2" id="KW-0812">Transmembrane</keyword>
<proteinExistence type="predicted"/>
<keyword evidence="4" id="KW-1185">Reference proteome</keyword>
<feature type="compositionally biased region" description="Low complexity" evidence="1">
    <location>
        <begin position="179"/>
        <end position="233"/>
    </location>
</feature>
<accession>A0ABV8KES4</accession>
<evidence type="ECO:0000256" key="1">
    <source>
        <dbReference type="SAM" id="MobiDB-lite"/>
    </source>
</evidence>
<feature type="transmembrane region" description="Helical" evidence="2">
    <location>
        <begin position="15"/>
        <end position="35"/>
    </location>
</feature>
<evidence type="ECO:0000313" key="4">
    <source>
        <dbReference type="Proteomes" id="UP001595868"/>
    </source>
</evidence>
<feature type="transmembrane region" description="Helical" evidence="2">
    <location>
        <begin position="42"/>
        <end position="63"/>
    </location>
</feature>
<feature type="compositionally biased region" description="Pro residues" evidence="1">
    <location>
        <begin position="280"/>
        <end position="293"/>
    </location>
</feature>
<dbReference type="RefSeq" id="WP_377541314.1">
    <property type="nucleotide sequence ID" value="NZ_JBHSBN010000001.1"/>
</dbReference>
<protein>
    <submittedName>
        <fullName evidence="3">Uncharacterized protein</fullName>
    </submittedName>
</protein>
<feature type="compositionally biased region" description="Low complexity" evidence="1">
    <location>
        <begin position="146"/>
        <end position="171"/>
    </location>
</feature>
<dbReference type="Proteomes" id="UP001595868">
    <property type="component" value="Unassembled WGS sequence"/>
</dbReference>
<dbReference type="EMBL" id="JBHSBN010000001">
    <property type="protein sequence ID" value="MFC4104387.1"/>
    <property type="molecule type" value="Genomic_DNA"/>
</dbReference>
<sequence length="509" mass="53103">MAGTDSTAGRSRNRLLPVLFWVGVGLAPIAALLLLVGQSNGILRVAAVLGILCVVLIGLSVVLGGNAESVRDAIEDTLHEDLDLLRGEIATATHASQQALGERLRVLQHNVDVLRGQLEAVRGAGVPGQRAPEPGPTGPRPAEQTRAAAPRPADAAPRAAARVPDVPPRAAGRTPDVPPLAAARVPDAPPRAAARVPDVPSRAAARVPDVPPRAAARVPERGPAPAEPEQGGYPAPPGPGGSFRSAERVAGGHHSGDVLQPGPVPAEGPPARQPGGRAQVPPPGPRGPMPPEPGRPRTGPFHGPAAAPVGRPTGDTEDPTGTGHRYAGVGAHYSEPEPDTGQGNWSEHAPSGTGQWDAHRDPEFTGDQYGSDQRHGRAVEPTDDPADVDYWSDLRSGGRWSTDGDDGRGGRPGAHAGAPGSDRYAALRSDDEPYEEPYPVPSGAGADRHRRPDDWPGGADTADGGREAMAGARRRYDDNEYGYPPNDEVPRAGGARRRAEPDYPEERWR</sequence>
<feature type="region of interest" description="Disordered" evidence="1">
    <location>
        <begin position="122"/>
        <end position="509"/>
    </location>
</feature>
<keyword evidence="2" id="KW-1133">Transmembrane helix</keyword>
<name>A0ABV8KES4_9ACTN</name>
<gene>
    <name evidence="3" type="ORF">ACFOX0_00335</name>
</gene>
<feature type="compositionally biased region" description="Basic and acidic residues" evidence="1">
    <location>
        <begin position="497"/>
        <end position="509"/>
    </location>
</feature>
<organism evidence="3 4">
    <name type="scientific">Micromonospora zhanjiangensis</name>
    <dbReference type="NCBI Taxonomy" id="1522057"/>
    <lineage>
        <taxon>Bacteria</taxon>
        <taxon>Bacillati</taxon>
        <taxon>Actinomycetota</taxon>
        <taxon>Actinomycetes</taxon>
        <taxon>Micromonosporales</taxon>
        <taxon>Micromonosporaceae</taxon>
        <taxon>Micromonospora</taxon>
    </lineage>
</organism>
<keyword evidence="2" id="KW-0472">Membrane</keyword>
<feature type="compositionally biased region" description="Pro residues" evidence="1">
    <location>
        <begin position="262"/>
        <end position="272"/>
    </location>
</feature>
<reference evidence="4" key="1">
    <citation type="journal article" date="2019" name="Int. J. Syst. Evol. Microbiol.">
        <title>The Global Catalogue of Microorganisms (GCM) 10K type strain sequencing project: providing services to taxonomists for standard genome sequencing and annotation.</title>
        <authorList>
            <consortium name="The Broad Institute Genomics Platform"/>
            <consortium name="The Broad Institute Genome Sequencing Center for Infectious Disease"/>
            <person name="Wu L."/>
            <person name="Ma J."/>
        </authorList>
    </citation>
    <scope>NUCLEOTIDE SEQUENCE [LARGE SCALE GENOMIC DNA]</scope>
    <source>
        <strain evidence="4">2902at01</strain>
    </source>
</reference>
<evidence type="ECO:0000256" key="2">
    <source>
        <dbReference type="SAM" id="Phobius"/>
    </source>
</evidence>